<evidence type="ECO:0000313" key="2">
    <source>
        <dbReference type="Proteomes" id="UP001054821"/>
    </source>
</evidence>
<sequence length="114" mass="12604">MMPLRLEIRLAEVERGGHDVGLSNAVKGLGLLREAGDDDVLRGEVVELDLAETRGGRKVDNGVGELGSYWDLESNVANCDPHEWAWIHCPLRARYSGFCSVCFFIVRLTNCISS</sequence>
<comment type="caution">
    <text evidence="1">The sequence shown here is derived from an EMBL/GenBank/DDBJ whole genome shotgun (WGS) entry which is preliminary data.</text>
</comment>
<proteinExistence type="predicted"/>
<dbReference type="EMBL" id="JAJFAZ020000008">
    <property type="protein sequence ID" value="KAI5314743.1"/>
    <property type="molecule type" value="Genomic_DNA"/>
</dbReference>
<organism evidence="1 2">
    <name type="scientific">Prunus dulcis</name>
    <name type="common">Almond</name>
    <name type="synonym">Amygdalus dulcis</name>
    <dbReference type="NCBI Taxonomy" id="3755"/>
    <lineage>
        <taxon>Eukaryota</taxon>
        <taxon>Viridiplantae</taxon>
        <taxon>Streptophyta</taxon>
        <taxon>Embryophyta</taxon>
        <taxon>Tracheophyta</taxon>
        <taxon>Spermatophyta</taxon>
        <taxon>Magnoliopsida</taxon>
        <taxon>eudicotyledons</taxon>
        <taxon>Gunneridae</taxon>
        <taxon>Pentapetalae</taxon>
        <taxon>rosids</taxon>
        <taxon>fabids</taxon>
        <taxon>Rosales</taxon>
        <taxon>Rosaceae</taxon>
        <taxon>Amygdaloideae</taxon>
        <taxon>Amygdaleae</taxon>
        <taxon>Prunus</taxon>
    </lineage>
</organism>
<gene>
    <name evidence="1" type="ORF">L3X38_043919</name>
</gene>
<dbReference type="Proteomes" id="UP001054821">
    <property type="component" value="Chromosome 8"/>
</dbReference>
<evidence type="ECO:0000313" key="1">
    <source>
        <dbReference type="EMBL" id="KAI5314743.1"/>
    </source>
</evidence>
<accession>A0AAD4UYS8</accession>
<keyword evidence="2" id="KW-1185">Reference proteome</keyword>
<dbReference type="AlphaFoldDB" id="A0AAD4UYS8"/>
<reference evidence="1 2" key="1">
    <citation type="journal article" date="2022" name="G3 (Bethesda)">
        <title>Whole-genome sequence and methylome profiling of the almond [Prunus dulcis (Mill.) D.A. Webb] cultivar 'Nonpareil'.</title>
        <authorList>
            <person name="D'Amico-Willman K.M."/>
            <person name="Ouma W.Z."/>
            <person name="Meulia T."/>
            <person name="Sideli G.M."/>
            <person name="Gradziel T.M."/>
            <person name="Fresnedo-Ramirez J."/>
        </authorList>
    </citation>
    <scope>NUCLEOTIDE SEQUENCE [LARGE SCALE GENOMIC DNA]</scope>
    <source>
        <strain evidence="1">Clone GOH B32 T37-40</strain>
    </source>
</reference>
<protein>
    <submittedName>
        <fullName evidence="1">Uncharacterized protein</fullName>
    </submittedName>
</protein>
<name>A0AAD4UYS8_PRUDU</name>